<accession>E9SBU8</accession>
<dbReference type="AlphaFoldDB" id="E9SBU8"/>
<dbReference type="EMBL" id="ADKM02000075">
    <property type="protein sequence ID" value="EGC03106.1"/>
    <property type="molecule type" value="Genomic_DNA"/>
</dbReference>
<dbReference type="OrthoDB" id="1819659at2"/>
<keyword evidence="2" id="KW-1185">Reference proteome</keyword>
<dbReference type="Proteomes" id="UP000004259">
    <property type="component" value="Unassembled WGS sequence"/>
</dbReference>
<reference evidence="1 2" key="1">
    <citation type="submission" date="2011-02" db="EMBL/GenBank/DDBJ databases">
        <authorList>
            <person name="Nelson K.E."/>
            <person name="Sutton G."/>
            <person name="Torralba M."/>
            <person name="Durkin S."/>
            <person name="Harkins D."/>
            <person name="Montgomery R."/>
            <person name="Ziemer C."/>
            <person name="Klaassens E."/>
            <person name="Ocuiv P."/>
            <person name="Morrison M."/>
        </authorList>
    </citation>
    <scope>NUCLEOTIDE SEQUENCE [LARGE SCALE GENOMIC DNA]</scope>
    <source>
        <strain evidence="1 2">8</strain>
    </source>
</reference>
<gene>
    <name evidence="1" type="ORF">CUS_6763</name>
</gene>
<dbReference type="eggNOG" id="ENOG5032IY8">
    <property type="taxonomic scope" value="Bacteria"/>
</dbReference>
<comment type="caution">
    <text evidence="1">The sequence shown here is derived from an EMBL/GenBank/DDBJ whole genome shotgun (WGS) entry which is preliminary data.</text>
</comment>
<dbReference type="RefSeq" id="WP_002849186.1">
    <property type="nucleotide sequence ID" value="NZ_ADKM02000075.1"/>
</dbReference>
<dbReference type="STRING" id="246199.CUS_6763"/>
<organism evidence="1 2">
    <name type="scientific">Ruminococcus albus 8</name>
    <dbReference type="NCBI Taxonomy" id="246199"/>
    <lineage>
        <taxon>Bacteria</taxon>
        <taxon>Bacillati</taxon>
        <taxon>Bacillota</taxon>
        <taxon>Clostridia</taxon>
        <taxon>Eubacteriales</taxon>
        <taxon>Oscillospiraceae</taxon>
        <taxon>Ruminococcus</taxon>
    </lineage>
</organism>
<sequence length="179" mass="21119">MNINTDNPIIKYSDVGKVFPYDKLFYATVNDYILEYKNARLDKLTDHDASVCLARIIRRMEVNGVPVQQFFKEELDAWTDVANYTRVLRLCDLMARDIFCCFDKNRYDDDGNFAKVNRFYCVNTDGNRDFFTLDEKVKSGLFKKKRSPESEYFMDLQNRYDAGLLPKTKEEERKLYGEG</sequence>
<name>E9SBU8_RUMAL</name>
<evidence type="ECO:0000313" key="2">
    <source>
        <dbReference type="Proteomes" id="UP000004259"/>
    </source>
</evidence>
<protein>
    <submittedName>
        <fullName evidence="1">Conserved domain protein</fullName>
    </submittedName>
</protein>
<evidence type="ECO:0000313" key="1">
    <source>
        <dbReference type="EMBL" id="EGC03106.1"/>
    </source>
</evidence>
<proteinExistence type="predicted"/>